<reference evidence="2 3" key="1">
    <citation type="submission" date="2014-01" db="EMBL/GenBank/DDBJ databases">
        <title>The genome of the white-rot fungus Pycnoporus cinnabarinus: a basidiomycete model with a versatile arsenal for lignocellulosic biomass breakdown.</title>
        <authorList>
            <person name="Levasseur A."/>
            <person name="Lomascolo A."/>
            <person name="Ruiz-Duenas F.J."/>
            <person name="Uzan E."/>
            <person name="Piumi F."/>
            <person name="Kues U."/>
            <person name="Ram A.F.J."/>
            <person name="Murat C."/>
            <person name="Haon M."/>
            <person name="Benoit I."/>
            <person name="Arfi Y."/>
            <person name="Chevret D."/>
            <person name="Drula E."/>
            <person name="Kwon M.J."/>
            <person name="Gouret P."/>
            <person name="Lesage-Meessen L."/>
            <person name="Lombard V."/>
            <person name="Mariette J."/>
            <person name="Noirot C."/>
            <person name="Park J."/>
            <person name="Patyshakuliyeva A."/>
            <person name="Wieneger R.A.B."/>
            <person name="Wosten H.A.B."/>
            <person name="Martin F."/>
            <person name="Coutinho P.M."/>
            <person name="de Vries R."/>
            <person name="Martinez A.T."/>
            <person name="Klopp C."/>
            <person name="Pontarotti P."/>
            <person name="Henrissat B."/>
            <person name="Record E."/>
        </authorList>
    </citation>
    <scope>NUCLEOTIDE SEQUENCE [LARGE SCALE GENOMIC DNA]</scope>
    <source>
        <strain evidence="2 3">BRFM137</strain>
    </source>
</reference>
<dbReference type="AlphaFoldDB" id="A0A060SL87"/>
<keyword evidence="3" id="KW-1185">Reference proteome</keyword>
<dbReference type="OrthoDB" id="2753953at2759"/>
<proteinExistence type="predicted"/>
<evidence type="ECO:0000313" key="3">
    <source>
        <dbReference type="Proteomes" id="UP000029665"/>
    </source>
</evidence>
<dbReference type="EMBL" id="CCBP010000237">
    <property type="protein sequence ID" value="CDO75070.1"/>
    <property type="molecule type" value="Genomic_DNA"/>
</dbReference>
<dbReference type="EMBL" id="CCBP010000244">
    <property type="protein sequence ID" value="CDO75160.1"/>
    <property type="molecule type" value="Genomic_DNA"/>
</dbReference>
<comment type="caution">
    <text evidence="2">The sequence shown here is derived from an EMBL/GenBank/DDBJ whole genome shotgun (WGS) entry which is preliminary data.</text>
</comment>
<gene>
    <name evidence="1" type="ORF">BN946_scf184605.g11</name>
    <name evidence="2" type="ORF">BN946_scf184866.g1</name>
</gene>
<protein>
    <submittedName>
        <fullName evidence="2">Uncharacterized protein</fullName>
    </submittedName>
</protein>
<dbReference type="Proteomes" id="UP000029665">
    <property type="component" value="Unassembled WGS sequence"/>
</dbReference>
<name>A0A060SL87_PYCCI</name>
<dbReference type="HOGENOM" id="CLU_1278209_0_0_1"/>
<evidence type="ECO:0000313" key="1">
    <source>
        <dbReference type="EMBL" id="CDO75070.1"/>
    </source>
</evidence>
<accession>A0A060SL87</accession>
<organism evidence="2 3">
    <name type="scientific">Pycnoporus cinnabarinus</name>
    <name type="common">Cinnabar-red polypore</name>
    <name type="synonym">Trametes cinnabarina</name>
    <dbReference type="NCBI Taxonomy" id="5643"/>
    <lineage>
        <taxon>Eukaryota</taxon>
        <taxon>Fungi</taxon>
        <taxon>Dikarya</taxon>
        <taxon>Basidiomycota</taxon>
        <taxon>Agaricomycotina</taxon>
        <taxon>Agaricomycetes</taxon>
        <taxon>Polyporales</taxon>
        <taxon>Polyporaceae</taxon>
        <taxon>Trametes</taxon>
    </lineage>
</organism>
<sequence length="225" mass="25530">MELDVFLAANPFECEAQQYAISLECRDMLKLLSVDQEYKMTDTLKTVMRQLGVANLPSMQETARCEVLLTYIGKSLTDCRHHIKNKVTETLKAGCKSAKDIGSLTAAITSRSKVRPTAALYMRIAAVRWVAKEYSQCTEDAFWVKFDEKLIEWRQRAQTSALIQALFQEMYNSDKDTFGLPDLLAHPTLNPNHQEEWITSLNTFASRPTSSAVVPASSRRRTKRS</sequence>
<evidence type="ECO:0000313" key="2">
    <source>
        <dbReference type="EMBL" id="CDO75160.1"/>
    </source>
</evidence>